<evidence type="ECO:0000313" key="1">
    <source>
        <dbReference type="EMBL" id="AEW91350.1"/>
    </source>
</evidence>
<organismHost>
    <name type="scientific">Bos taurus</name>
    <name type="common">Bovine</name>
    <dbReference type="NCBI Taxonomy" id="9913"/>
</organismHost>
<name>A0A9W3IMW8_ADEB3</name>
<protein>
    <submittedName>
        <fullName evidence="1">ORF4</fullName>
    </submittedName>
</protein>
<proteinExistence type="predicted"/>
<dbReference type="EMBL" id="JN381195">
    <property type="protein sequence ID" value="AEW91350.1"/>
    <property type="molecule type" value="Genomic_DNA"/>
</dbReference>
<sequence>MVDQVRCPALGWSYSSYKIWMQAFSVVAFGLWLQHRDNPNLSVRLALLDLYYLSNRRQRQKEKSCHLSKTALWQKCFFMYCKYKRTQKLLQWSSECKVPRPSALPITTCSQGSQRSRSSWLCHYDSLAHSMEGNHASRGRSLD</sequence>
<accession>A0A9W3IMW8</accession>
<organism evidence="1">
    <name type="scientific">Bovine adenovirus B serotype 3</name>
    <name type="common">BAdV-3</name>
    <name type="synonym">Mastadenovirus bos3</name>
    <dbReference type="NCBI Taxonomy" id="10510"/>
    <lineage>
        <taxon>Viruses</taxon>
        <taxon>Varidnaviria</taxon>
        <taxon>Bamfordvirae</taxon>
        <taxon>Preplasmiviricota</taxon>
        <taxon>Polisuviricotina</taxon>
        <taxon>Pharingeaviricetes</taxon>
        <taxon>Rowavirales</taxon>
        <taxon>Adenoviridae</taxon>
        <taxon>Mastadenovirus</taxon>
        <taxon>Mastadenovirus bostertium</taxon>
        <taxon>Bovine mastadenovirus B</taxon>
    </lineage>
</organism>
<reference evidence="1" key="1">
    <citation type="journal article" date="2011" name="Virol. J.">
        <title>Isolation, identification, and complete genome sequence of a bovine adenovirus type 3 from cattle in China.</title>
        <authorList>
            <person name="Zhu Y.M."/>
            <person name="Yu Z."/>
            <person name="Cai H."/>
            <person name="Gao Y.R."/>
            <person name="Dong X.M."/>
            <person name="Li Z.L."/>
            <person name="Shi H.F."/>
            <person name="Meng Q.F."/>
            <person name="Lu C."/>
            <person name="Xue F."/>
        </authorList>
    </citation>
    <scope>NUCLEOTIDE SEQUENCE [LARGE SCALE GENOMIC DNA]</scope>
    <source>
        <strain evidence="1">HLJ0955</strain>
    </source>
</reference>